<feature type="transmembrane region" description="Helical" evidence="5">
    <location>
        <begin position="234"/>
        <end position="257"/>
    </location>
</feature>
<dbReference type="NCBIfam" id="TIGR01076">
    <property type="entry name" value="sortase_fam"/>
    <property type="match status" value="1"/>
</dbReference>
<organism evidence="7 9">
    <name type="scientific">Lactococcus formosensis</name>
    <dbReference type="NCBI Taxonomy" id="1281486"/>
    <lineage>
        <taxon>Bacteria</taxon>
        <taxon>Bacillati</taxon>
        <taxon>Bacillota</taxon>
        <taxon>Bacilli</taxon>
        <taxon>Lactobacillales</taxon>
        <taxon>Streptococcaceae</taxon>
        <taxon>Lactococcus</taxon>
    </lineage>
</organism>
<dbReference type="GO" id="GO:0008234">
    <property type="term" value="F:cysteine-type peptidase activity"/>
    <property type="evidence" value="ECO:0007669"/>
    <property type="project" value="UniProtKB-KW"/>
</dbReference>
<protein>
    <submittedName>
        <fullName evidence="7">Class A sortase</fullName>
    </submittedName>
</protein>
<comment type="caution">
    <text evidence="7">The sequence shown here is derived from an EMBL/GenBank/DDBJ whole genome shotgun (WGS) entry which is preliminary data.</text>
</comment>
<keyword evidence="1" id="KW-0645">Protease</keyword>
<evidence type="ECO:0000313" key="6">
    <source>
        <dbReference type="EMBL" id="MDG6144548.1"/>
    </source>
</evidence>
<evidence type="ECO:0000256" key="3">
    <source>
        <dbReference type="ARBA" id="ARBA00022807"/>
    </source>
</evidence>
<dbReference type="InterPro" id="IPR023365">
    <property type="entry name" value="Sortase_dom-sf"/>
</dbReference>
<evidence type="ECO:0000256" key="1">
    <source>
        <dbReference type="ARBA" id="ARBA00022670"/>
    </source>
</evidence>
<keyword evidence="5" id="KW-0472">Membrane</keyword>
<accession>A0A9X4P8T9</accession>
<dbReference type="InterPro" id="IPR005754">
    <property type="entry name" value="Sortase"/>
</dbReference>
<keyword evidence="5" id="KW-0812">Transmembrane</keyword>
<evidence type="ECO:0000313" key="8">
    <source>
        <dbReference type="Proteomes" id="UP001153199"/>
    </source>
</evidence>
<evidence type="ECO:0000256" key="4">
    <source>
        <dbReference type="PIRSR" id="PIRSR605754-1"/>
    </source>
</evidence>
<gene>
    <name evidence="7" type="ORF">NF708_04910</name>
    <name evidence="6" type="ORF">NF717_02580</name>
</gene>
<evidence type="ECO:0000313" key="7">
    <source>
        <dbReference type="EMBL" id="MDG6193345.1"/>
    </source>
</evidence>
<proteinExistence type="predicted"/>
<sequence length="259" mass="29403">MKGTKMKKKRLKILITLLLILMLGILSIPFSKYFSIATHSQLMKTETIRTDLPKDVADPEPIQAPRLKDVLKASVNQNKSALGQIVAPSVAVSQPIFVGLTQENMAQGTVSLFPDRNPESHSLTIIGHHVQYDSSLLFGGIQELENGADVYVRYFDNYYAYKVESNRIIRETDLSELQDKGPNYLYLITCNSATETPYRVLVTAKKVTESPVKKVQAAFHEKQNTIQKKQTKTYWLKFLLPLLIVLMLALAFLIYIWRL</sequence>
<keyword evidence="2" id="KW-0378">Hydrolase</keyword>
<dbReference type="InterPro" id="IPR042007">
    <property type="entry name" value="Sortase_A"/>
</dbReference>
<evidence type="ECO:0000313" key="9">
    <source>
        <dbReference type="Proteomes" id="UP001153203"/>
    </source>
</evidence>
<keyword evidence="8" id="KW-1185">Reference proteome</keyword>
<keyword evidence="3" id="KW-0788">Thiol protease</keyword>
<reference evidence="7" key="1">
    <citation type="submission" date="2022-06" db="EMBL/GenBank/DDBJ databases">
        <title>Lactococcus from bovine mastitis in China.</title>
        <authorList>
            <person name="Lin Y."/>
            <person name="Han B."/>
        </authorList>
    </citation>
    <scope>NUCLEOTIDE SEQUENCE</scope>
    <source>
        <strain evidence="7">Hebei-B-39</strain>
        <strain evidence="6">Ningxia-I-26</strain>
    </source>
</reference>
<dbReference type="CDD" id="cd06165">
    <property type="entry name" value="Sortase_A"/>
    <property type="match status" value="1"/>
</dbReference>
<dbReference type="Proteomes" id="UP001153199">
    <property type="component" value="Unassembled WGS sequence"/>
</dbReference>
<dbReference type="EMBL" id="JAMWGI010000002">
    <property type="protein sequence ID" value="MDG6193345.1"/>
    <property type="molecule type" value="Genomic_DNA"/>
</dbReference>
<feature type="active site" description="Acyl-thioester intermediate" evidence="4">
    <location>
        <position position="190"/>
    </location>
</feature>
<dbReference type="Gene3D" id="2.40.260.10">
    <property type="entry name" value="Sortase"/>
    <property type="match status" value="1"/>
</dbReference>
<dbReference type="GO" id="GO:0006508">
    <property type="term" value="P:proteolysis"/>
    <property type="evidence" value="ECO:0007669"/>
    <property type="project" value="UniProtKB-KW"/>
</dbReference>
<evidence type="ECO:0000256" key="2">
    <source>
        <dbReference type="ARBA" id="ARBA00022801"/>
    </source>
</evidence>
<name>A0A9X4P8T9_9LACT</name>
<dbReference type="RefSeq" id="WP_240246737.1">
    <property type="nucleotide sequence ID" value="NZ_CP141727.1"/>
</dbReference>
<dbReference type="Pfam" id="PF04203">
    <property type="entry name" value="Sortase"/>
    <property type="match status" value="1"/>
</dbReference>
<evidence type="ECO:0000256" key="5">
    <source>
        <dbReference type="SAM" id="Phobius"/>
    </source>
</evidence>
<dbReference type="EMBL" id="JAMWFV010000002">
    <property type="protein sequence ID" value="MDG6144548.1"/>
    <property type="molecule type" value="Genomic_DNA"/>
</dbReference>
<dbReference type="AlphaFoldDB" id="A0A9X4P8T9"/>
<dbReference type="Proteomes" id="UP001153203">
    <property type="component" value="Unassembled WGS sequence"/>
</dbReference>
<dbReference type="SUPFAM" id="SSF63817">
    <property type="entry name" value="Sortase"/>
    <property type="match status" value="1"/>
</dbReference>
<feature type="active site" description="Proton donor/acceptor" evidence="4">
    <location>
        <position position="128"/>
    </location>
</feature>
<keyword evidence="5" id="KW-1133">Transmembrane helix</keyword>